<sequence length="94" mass="10833">MTETRKKNAMELLDKRIAEVVWEINRSGEYTFNKKIGTQTFHIAFSIMGDVKRINVAADARRRAAGNDESELIISKLWDALDPERKPDNLQDIQ</sequence>
<dbReference type="EMBL" id="MG962366">
    <property type="protein sequence ID" value="AVO25065.1"/>
    <property type="molecule type" value="Genomic_DNA"/>
</dbReference>
<name>A0A2P1JXK4_9CAUD</name>
<dbReference type="KEGG" id="vg:64766388"/>
<evidence type="ECO:0000313" key="1">
    <source>
        <dbReference type="EMBL" id="AVO25065.1"/>
    </source>
</evidence>
<accession>A0A2P1JXK4</accession>
<evidence type="ECO:0000313" key="2">
    <source>
        <dbReference type="Proteomes" id="UP000241290"/>
    </source>
</evidence>
<dbReference type="RefSeq" id="YP_010059157.1">
    <property type="nucleotide sequence ID" value="NC_054724.1"/>
</dbReference>
<reference evidence="2" key="1">
    <citation type="submission" date="2018-02" db="EMBL/GenBank/DDBJ databases">
        <authorList>
            <person name="Cohen D.B."/>
            <person name="Kent A.D."/>
        </authorList>
    </citation>
    <scope>NUCLEOTIDE SEQUENCE [LARGE SCALE GENOMIC DNA]</scope>
</reference>
<dbReference type="GeneID" id="64766388"/>
<gene>
    <name evidence="1" type="primary">135</name>
    <name evidence="1" type="ORF">SEA_FINCH_135</name>
</gene>
<proteinExistence type="predicted"/>
<dbReference type="Proteomes" id="UP000241290">
    <property type="component" value="Genome"/>
</dbReference>
<protein>
    <submittedName>
        <fullName evidence="1">Uncharacterized protein</fullName>
    </submittedName>
</protein>
<keyword evidence="2" id="KW-1185">Reference proteome</keyword>
<organism evidence="1 2">
    <name type="scientific">Rhodococcus phage Finch</name>
    <dbReference type="NCBI Taxonomy" id="2094144"/>
    <lineage>
        <taxon>Viruses</taxon>
        <taxon>Duplodnaviria</taxon>
        <taxon>Heunggongvirae</taxon>
        <taxon>Uroviricota</taxon>
        <taxon>Caudoviricetes</taxon>
        <taxon>Finchvirus</taxon>
        <taxon>Finchvirus finch</taxon>
    </lineage>
</organism>